<dbReference type="PROSITE" id="PS00101">
    <property type="entry name" value="HEXAPEP_TRANSFERASES"/>
    <property type="match status" value="1"/>
</dbReference>
<accession>A0A6G7VKA4</accession>
<dbReference type="Proteomes" id="UP000500791">
    <property type="component" value="Chromosome"/>
</dbReference>
<dbReference type="GO" id="GO:0016746">
    <property type="term" value="F:acyltransferase activity"/>
    <property type="evidence" value="ECO:0007669"/>
    <property type="project" value="UniProtKB-KW"/>
</dbReference>
<dbReference type="SUPFAM" id="SSF51161">
    <property type="entry name" value="Trimeric LpxA-like enzymes"/>
    <property type="match status" value="1"/>
</dbReference>
<evidence type="ECO:0000256" key="1">
    <source>
        <dbReference type="ARBA" id="ARBA00007274"/>
    </source>
</evidence>
<evidence type="ECO:0000313" key="7">
    <source>
        <dbReference type="Proteomes" id="UP000500791"/>
    </source>
</evidence>
<dbReference type="Pfam" id="PF00132">
    <property type="entry name" value="Hexapep"/>
    <property type="match status" value="1"/>
</dbReference>
<protein>
    <submittedName>
        <fullName evidence="6">CatB-related O-acetyltransferase</fullName>
    </submittedName>
</protein>
<dbReference type="RefSeq" id="WP_166189445.1">
    <property type="nucleotide sequence ID" value="NZ_CP049811.1"/>
</dbReference>
<evidence type="ECO:0000313" key="6">
    <source>
        <dbReference type="EMBL" id="QIK40227.1"/>
    </source>
</evidence>
<keyword evidence="7" id="KW-1185">Reference proteome</keyword>
<dbReference type="KEGG" id="mon:G8E03_05285"/>
<dbReference type="Gene3D" id="2.160.10.10">
    <property type="entry name" value="Hexapeptide repeat proteins"/>
    <property type="match status" value="1"/>
</dbReference>
<evidence type="ECO:0000256" key="3">
    <source>
        <dbReference type="ARBA" id="ARBA00022737"/>
    </source>
</evidence>
<gene>
    <name evidence="6" type="ORF">G8E03_05285</name>
</gene>
<evidence type="ECO:0000256" key="2">
    <source>
        <dbReference type="ARBA" id="ARBA00022679"/>
    </source>
</evidence>
<dbReference type="AlphaFoldDB" id="A0A6G7VKA4"/>
<evidence type="ECO:0000256" key="4">
    <source>
        <dbReference type="ARBA" id="ARBA00023251"/>
    </source>
</evidence>
<dbReference type="FunFam" id="2.160.10.10:FF:000037">
    <property type="entry name" value="Streptogramin A acetyltransferase"/>
    <property type="match status" value="1"/>
</dbReference>
<keyword evidence="3" id="KW-0677">Repeat</keyword>
<dbReference type="EMBL" id="CP049811">
    <property type="protein sequence ID" value="QIK40227.1"/>
    <property type="molecule type" value="Genomic_DNA"/>
</dbReference>
<keyword evidence="2 6" id="KW-0808">Transferase</keyword>
<dbReference type="InterPro" id="IPR011004">
    <property type="entry name" value="Trimer_LpxA-like_sf"/>
</dbReference>
<proteinExistence type="inferred from homology"/>
<dbReference type="CDD" id="cd03349">
    <property type="entry name" value="LbH_XAT"/>
    <property type="match status" value="1"/>
</dbReference>
<dbReference type="GO" id="GO:0046677">
    <property type="term" value="P:response to antibiotic"/>
    <property type="evidence" value="ECO:0007669"/>
    <property type="project" value="UniProtKB-KW"/>
</dbReference>
<sequence>MTGPDPDTRHPLEHAPGVVFLKPLAAGRPNVEIGDFTYYDDPARAEDFFERNVLYHYDFIGDCLRIGAFCAIATGARFMMNGGAHAMGGFSTFPFNIFGHGWQEGFDPATWVAEQRGDTIVGPDVWIGRDATIMPGVTIGAGAIIATGALVTRDVAPYAIVAGNPAVEIRRRFDADIVDRLLGIAWWDWPVDRITRNLNAIRAADIDALANAI</sequence>
<organism evidence="6 7">
    <name type="scientific">Pontivivens nitratireducens</name>
    <dbReference type="NCBI Taxonomy" id="2758038"/>
    <lineage>
        <taxon>Bacteria</taxon>
        <taxon>Pseudomonadati</taxon>
        <taxon>Pseudomonadota</taxon>
        <taxon>Alphaproteobacteria</taxon>
        <taxon>Rhodobacterales</taxon>
        <taxon>Paracoccaceae</taxon>
        <taxon>Pontivivens</taxon>
    </lineage>
</organism>
<dbReference type="InterPro" id="IPR050179">
    <property type="entry name" value="Trans_hexapeptide_repeat"/>
</dbReference>
<reference evidence="6 7" key="1">
    <citation type="submission" date="2020-03" db="EMBL/GenBank/DDBJ databases">
        <title>Complete genome sequence of Monaibacterium sp. ALG8 with diverse plasmids.</title>
        <authorList>
            <person name="Sun C."/>
        </authorList>
    </citation>
    <scope>NUCLEOTIDE SEQUENCE [LARGE SCALE GENOMIC DNA]</scope>
    <source>
        <strain evidence="6 7">ALG8</strain>
    </source>
</reference>
<dbReference type="PANTHER" id="PTHR43300:SF11">
    <property type="entry name" value="ACETYLTRANSFERASE RV3034C-RELATED"/>
    <property type="match status" value="1"/>
</dbReference>
<evidence type="ECO:0000256" key="5">
    <source>
        <dbReference type="ARBA" id="ARBA00023315"/>
    </source>
</evidence>
<dbReference type="InterPro" id="IPR001451">
    <property type="entry name" value="Hexapep"/>
</dbReference>
<keyword evidence="4" id="KW-0046">Antibiotic resistance</keyword>
<dbReference type="PANTHER" id="PTHR43300">
    <property type="entry name" value="ACETYLTRANSFERASE"/>
    <property type="match status" value="1"/>
</dbReference>
<name>A0A6G7VKA4_9RHOB</name>
<dbReference type="InterPro" id="IPR018357">
    <property type="entry name" value="Hexapep_transf_CS"/>
</dbReference>
<comment type="similarity">
    <text evidence="1">Belongs to the transferase hexapeptide repeat family.</text>
</comment>
<keyword evidence="5" id="KW-0012">Acyltransferase</keyword>